<proteinExistence type="predicted"/>
<dbReference type="SMART" id="SM00899">
    <property type="entry name" value="FeoA"/>
    <property type="match status" value="1"/>
</dbReference>
<dbReference type="InterPro" id="IPR007167">
    <property type="entry name" value="Fe-transptr_FeoA-like"/>
</dbReference>
<dbReference type="EMBL" id="DRDR01000137">
    <property type="protein sequence ID" value="HDL60443.1"/>
    <property type="molecule type" value="Genomic_DNA"/>
</dbReference>
<dbReference type="InterPro" id="IPR053184">
    <property type="entry name" value="FeoA-like"/>
</dbReference>
<keyword evidence="1" id="KW-0408">Iron</keyword>
<comment type="caution">
    <text evidence="3">The sequence shown here is derived from an EMBL/GenBank/DDBJ whole genome shotgun (WGS) entry which is preliminary data.</text>
</comment>
<reference evidence="3" key="1">
    <citation type="journal article" date="2020" name="mSystems">
        <title>Genome- and Community-Level Interaction Insights into Carbon Utilization and Element Cycling Functions of Hydrothermarchaeota in Hydrothermal Sediment.</title>
        <authorList>
            <person name="Zhou Z."/>
            <person name="Liu Y."/>
            <person name="Xu W."/>
            <person name="Pan J."/>
            <person name="Luo Z.H."/>
            <person name="Li M."/>
        </authorList>
    </citation>
    <scope>NUCLEOTIDE SEQUENCE [LARGE SCALE GENOMIC DNA]</scope>
    <source>
        <strain evidence="3">HyVt-28</strain>
    </source>
</reference>
<accession>A0A7V0Q5Z9</accession>
<evidence type="ECO:0000256" key="1">
    <source>
        <dbReference type="ARBA" id="ARBA00023004"/>
    </source>
</evidence>
<name>A0A7V0Q5Z9_UNCW3</name>
<dbReference type="SUPFAM" id="SSF50037">
    <property type="entry name" value="C-terminal domain of transcriptional repressors"/>
    <property type="match status" value="1"/>
</dbReference>
<gene>
    <name evidence="3" type="ORF">ENH14_03200</name>
</gene>
<dbReference type="AlphaFoldDB" id="A0A7V0Q5Z9"/>
<protein>
    <submittedName>
        <fullName evidence="3">Ferrous iron transport protein A</fullName>
    </submittedName>
</protein>
<dbReference type="Pfam" id="PF04023">
    <property type="entry name" value="FeoA"/>
    <property type="match status" value="1"/>
</dbReference>
<dbReference type="InterPro" id="IPR038157">
    <property type="entry name" value="FeoA_core_dom"/>
</dbReference>
<evidence type="ECO:0000259" key="2">
    <source>
        <dbReference type="SMART" id="SM00899"/>
    </source>
</evidence>
<evidence type="ECO:0000313" key="3">
    <source>
        <dbReference type="EMBL" id="HDL60443.1"/>
    </source>
</evidence>
<dbReference type="Proteomes" id="UP000886381">
    <property type="component" value="Unassembled WGS sequence"/>
</dbReference>
<dbReference type="GO" id="GO:0046914">
    <property type="term" value="F:transition metal ion binding"/>
    <property type="evidence" value="ECO:0007669"/>
    <property type="project" value="InterPro"/>
</dbReference>
<dbReference type="Gene3D" id="2.30.30.90">
    <property type="match status" value="1"/>
</dbReference>
<dbReference type="PANTHER" id="PTHR43151">
    <property type="entry name" value="FEOA FAMILY PROTEIN"/>
    <property type="match status" value="1"/>
</dbReference>
<feature type="domain" description="Ferrous iron transporter FeoA-like" evidence="2">
    <location>
        <begin position="2"/>
        <end position="73"/>
    </location>
</feature>
<organism evidence="3">
    <name type="scientific">candidate division WOR-3 bacterium</name>
    <dbReference type="NCBI Taxonomy" id="2052148"/>
    <lineage>
        <taxon>Bacteria</taxon>
        <taxon>Bacteria division WOR-3</taxon>
    </lineage>
</organism>
<dbReference type="PANTHER" id="PTHR43151:SF1">
    <property type="entry name" value="SSR2333 PROTEIN"/>
    <property type="match status" value="1"/>
</dbReference>
<dbReference type="InterPro" id="IPR008988">
    <property type="entry name" value="Transcriptional_repressor_C"/>
</dbReference>
<sequence>MIPLIFAKSGDRVRIMRITGGRRCFYRLMQMGLRIGDVVEITQGGGRGPVILKKGNMRLVIGMGMAGKIWVMPLN</sequence>